<dbReference type="EMBL" id="CP000384">
    <property type="protein sequence ID" value="ABG07210.1"/>
    <property type="molecule type" value="Genomic_DNA"/>
</dbReference>
<dbReference type="AlphaFoldDB" id="A0A5Q5BGA8"/>
<evidence type="ECO:0000256" key="2">
    <source>
        <dbReference type="ARBA" id="ARBA00022741"/>
    </source>
</evidence>
<keyword evidence="3" id="KW-0067">ATP-binding</keyword>
<evidence type="ECO:0000313" key="5">
    <source>
        <dbReference type="EMBL" id="ABG07210.1"/>
    </source>
</evidence>
<dbReference type="PRINTS" id="PR01438">
    <property type="entry name" value="UNVRSLSTRESS"/>
</dbReference>
<dbReference type="InterPro" id="IPR006015">
    <property type="entry name" value="Universal_stress_UspA"/>
</dbReference>
<feature type="domain" description="UspA" evidence="4">
    <location>
        <begin position="10"/>
        <end position="148"/>
    </location>
</feature>
<dbReference type="KEGG" id="mmc:Mmcs_1097"/>
<dbReference type="SUPFAM" id="SSF52402">
    <property type="entry name" value="Adenine nucleotide alpha hydrolases-like"/>
    <property type="match status" value="2"/>
</dbReference>
<dbReference type="Gene3D" id="3.40.50.620">
    <property type="entry name" value="HUPs"/>
    <property type="match status" value="2"/>
</dbReference>
<evidence type="ECO:0000256" key="3">
    <source>
        <dbReference type="ARBA" id="ARBA00022840"/>
    </source>
</evidence>
<proteinExistence type="inferred from homology"/>
<reference evidence="5" key="1">
    <citation type="submission" date="2006-06" db="EMBL/GenBank/DDBJ databases">
        <title>Complete sequence of chromosome of Mycobacterium sp. MCS.</title>
        <authorList>
            <consortium name="US DOE Joint Genome Institute"/>
            <person name="Copeland A."/>
            <person name="Lucas S."/>
            <person name="Lapidus A."/>
            <person name="Barry K."/>
            <person name="Detter J.C."/>
            <person name="Glavina del Rio T."/>
            <person name="Hammon N."/>
            <person name="Israni S."/>
            <person name="Dalin E."/>
            <person name="Tice H."/>
            <person name="Pitluck S."/>
            <person name="Martinez M."/>
            <person name="Schmutz J."/>
            <person name="Larimer F."/>
            <person name="Land M."/>
            <person name="Hauser L."/>
            <person name="Kyrpides N."/>
            <person name="Kim E."/>
            <person name="Miller C.D."/>
            <person name="Hughes J.E."/>
            <person name="Anderson A.J."/>
            <person name="Sims R.C."/>
            <person name="Richardson P."/>
        </authorList>
    </citation>
    <scope>NUCLEOTIDE SEQUENCE [LARGE SCALE GENOMIC DNA]</scope>
    <source>
        <strain evidence="5">MCS</strain>
    </source>
</reference>
<gene>
    <name evidence="5" type="ordered locus">Mmcs_1097</name>
</gene>
<accession>A0A5Q5BGA8</accession>
<sequence length="294" mass="31003">MSGSTPRYGIVVGVDGSPESQVALRWAATEAQTSGRPVTLINVVTPIAISWPTIMLQEQISAYEKQNAEEVLGHARQTLLDGLGPGPQPAVHSEVLMAGIVEALVEASKDAHMVVVGARGRGAVRRVLLGSVSAGLIHHAHCPVAVIHSRDGRLPTADAPVVVGIDGSPASEAATALAFDEASRRGAELVAVHVWSDMAPIPGAATDRHQCEQRAEETLAERLAGWQERYPDVRTRRVVESDRPARWLVEHSADAQLVVLGSHGRGGFAGMLLGSVSAAVAQSVDVPVIVVRQQ</sequence>
<dbReference type="Pfam" id="PF00582">
    <property type="entry name" value="Usp"/>
    <property type="match status" value="2"/>
</dbReference>
<protein>
    <submittedName>
        <fullName evidence="5">UspA</fullName>
    </submittedName>
</protein>
<dbReference type="PANTHER" id="PTHR46268:SF27">
    <property type="entry name" value="UNIVERSAL STRESS PROTEIN RV2623"/>
    <property type="match status" value="1"/>
</dbReference>
<evidence type="ECO:0000259" key="4">
    <source>
        <dbReference type="Pfam" id="PF00582"/>
    </source>
</evidence>
<dbReference type="GO" id="GO:0005524">
    <property type="term" value="F:ATP binding"/>
    <property type="evidence" value="ECO:0007669"/>
    <property type="project" value="UniProtKB-KW"/>
</dbReference>
<evidence type="ECO:0000256" key="1">
    <source>
        <dbReference type="ARBA" id="ARBA00008791"/>
    </source>
</evidence>
<organism evidence="5">
    <name type="scientific">Mycobacterium sp. (strain MCS)</name>
    <dbReference type="NCBI Taxonomy" id="164756"/>
    <lineage>
        <taxon>Bacteria</taxon>
        <taxon>Bacillati</taxon>
        <taxon>Actinomycetota</taxon>
        <taxon>Actinomycetes</taxon>
        <taxon>Mycobacteriales</taxon>
        <taxon>Mycobacteriaceae</taxon>
        <taxon>Mycobacterium</taxon>
    </lineage>
</organism>
<comment type="similarity">
    <text evidence="1">Belongs to the universal stress protein A family.</text>
</comment>
<dbReference type="InterPro" id="IPR014729">
    <property type="entry name" value="Rossmann-like_a/b/a_fold"/>
</dbReference>
<name>A0A5Q5BGA8_MYCSS</name>
<keyword evidence="2" id="KW-0547">Nucleotide-binding</keyword>
<feature type="domain" description="UspA" evidence="4">
    <location>
        <begin position="161"/>
        <end position="292"/>
    </location>
</feature>
<dbReference type="PANTHER" id="PTHR46268">
    <property type="entry name" value="STRESS RESPONSE PROTEIN NHAX"/>
    <property type="match status" value="1"/>
</dbReference>
<dbReference type="CDD" id="cd23944">
    <property type="entry name" value="USP_Rv2623_repeat1"/>
    <property type="match status" value="1"/>
</dbReference>
<dbReference type="InterPro" id="IPR006016">
    <property type="entry name" value="UspA"/>
</dbReference>